<evidence type="ECO:0000256" key="4">
    <source>
        <dbReference type="ARBA" id="ARBA00019595"/>
    </source>
</evidence>
<dbReference type="OrthoDB" id="9800680at2"/>
<accession>A0A444LKQ6</accession>
<dbReference type="Gene3D" id="2.60.120.10">
    <property type="entry name" value="Jelly Rolls"/>
    <property type="match status" value="1"/>
</dbReference>
<dbReference type="SUPFAM" id="SSF51182">
    <property type="entry name" value="RmlC-like cupins"/>
    <property type="match status" value="1"/>
</dbReference>
<keyword evidence="9" id="KW-1185">Reference proteome</keyword>
<dbReference type="GO" id="GO:0008830">
    <property type="term" value="F:dTDP-4-dehydrorhamnose 3,5-epimerase activity"/>
    <property type="evidence" value="ECO:0007669"/>
    <property type="project" value="UniProtKB-UniRule"/>
</dbReference>
<evidence type="ECO:0000256" key="7">
    <source>
        <dbReference type="RuleBase" id="RU364069"/>
    </source>
</evidence>
<evidence type="ECO:0000313" key="8">
    <source>
        <dbReference type="EMBL" id="RWX80906.1"/>
    </source>
</evidence>
<evidence type="ECO:0000313" key="9">
    <source>
        <dbReference type="Proteomes" id="UP000287687"/>
    </source>
</evidence>
<feature type="active site" description="Proton acceptor" evidence="5">
    <location>
        <position position="62"/>
    </location>
</feature>
<evidence type="ECO:0000256" key="6">
    <source>
        <dbReference type="PIRSR" id="PIRSR600888-3"/>
    </source>
</evidence>
<proteinExistence type="inferred from homology"/>
<dbReference type="InterPro" id="IPR000888">
    <property type="entry name" value="RmlC-like"/>
</dbReference>
<dbReference type="GO" id="GO:0005829">
    <property type="term" value="C:cytosol"/>
    <property type="evidence" value="ECO:0007669"/>
    <property type="project" value="TreeGrafter"/>
</dbReference>
<dbReference type="InterPro" id="IPR011051">
    <property type="entry name" value="RmlC_Cupin_sf"/>
</dbReference>
<gene>
    <name evidence="8" type="primary">rfbC</name>
    <name evidence="8" type="ORF">EPK99_00765</name>
</gene>
<dbReference type="InterPro" id="IPR014710">
    <property type="entry name" value="RmlC-like_jellyroll"/>
</dbReference>
<feature type="active site" description="Proton donor" evidence="5">
    <location>
        <position position="132"/>
    </location>
</feature>
<comment type="subunit">
    <text evidence="7">Homodimer.</text>
</comment>
<comment type="pathway">
    <text evidence="7">Carbohydrate biosynthesis; dTDP-L-rhamnose biosynthesis.</text>
</comment>
<comment type="function">
    <text evidence="2 7">Catalyzes the epimerization of the C3' and C5'positions of dTDP-6-deoxy-D-xylo-4-hexulose, forming dTDP-6-deoxy-L-lyxo-4-hexulose.</text>
</comment>
<dbReference type="EC" id="5.1.3.13" evidence="3 7"/>
<keyword evidence="7 8" id="KW-0413">Isomerase</keyword>
<name>A0A444LKQ6_9HYPH</name>
<dbReference type="Proteomes" id="UP000287687">
    <property type="component" value="Unassembled WGS sequence"/>
</dbReference>
<comment type="catalytic activity">
    <reaction evidence="1 7">
        <text>dTDP-4-dehydro-6-deoxy-alpha-D-glucose = dTDP-4-dehydro-beta-L-rhamnose</text>
        <dbReference type="Rhea" id="RHEA:16969"/>
        <dbReference type="ChEBI" id="CHEBI:57649"/>
        <dbReference type="ChEBI" id="CHEBI:62830"/>
        <dbReference type="EC" id="5.1.3.13"/>
    </reaction>
</comment>
<dbReference type="UniPathway" id="UPA00124"/>
<evidence type="ECO:0000256" key="5">
    <source>
        <dbReference type="PIRSR" id="PIRSR600888-1"/>
    </source>
</evidence>
<dbReference type="GO" id="GO:0000271">
    <property type="term" value="P:polysaccharide biosynthetic process"/>
    <property type="evidence" value="ECO:0007669"/>
    <property type="project" value="TreeGrafter"/>
</dbReference>
<dbReference type="AlphaFoldDB" id="A0A444LKQ6"/>
<evidence type="ECO:0000256" key="2">
    <source>
        <dbReference type="ARBA" id="ARBA00001997"/>
    </source>
</evidence>
<dbReference type="Pfam" id="PF00908">
    <property type="entry name" value="dTDP_sugar_isom"/>
    <property type="match status" value="1"/>
</dbReference>
<comment type="similarity">
    <text evidence="7">Belongs to the dTDP-4-dehydrorhamnose 3,5-epimerase family.</text>
</comment>
<sequence>MRFSETEIDQLWIIEPERFVDLRGSFARTFCKQEFYSQGLVTEFPQHSISMSTMKHTLRGLHFQKAPHQEAKVVSCVRGAIWDVVVDLRTESPTYLHWVAALLTAENGKQFYIPENCAHGFQSMTDDVAVSYLISAPYAPGSAHGMRYDDPAVGIEWPAIPSVISDRDLAWPAWQDAAALPFAET</sequence>
<comment type="caution">
    <text evidence="8">The sequence shown here is derived from an EMBL/GenBank/DDBJ whole genome shotgun (WGS) entry which is preliminary data.</text>
</comment>
<evidence type="ECO:0000256" key="1">
    <source>
        <dbReference type="ARBA" id="ARBA00001298"/>
    </source>
</evidence>
<reference evidence="8 9" key="1">
    <citation type="submission" date="2019-01" db="EMBL/GenBank/DDBJ databases">
        <title>The draft genome of Rhizobium sp. 24NR.</title>
        <authorList>
            <person name="Liu L."/>
            <person name="Liang L."/>
            <person name="Shi S."/>
            <person name="Xu L."/>
            <person name="Wang X."/>
            <person name="Li L."/>
            <person name="Zhang X."/>
        </authorList>
    </citation>
    <scope>NUCLEOTIDE SEQUENCE [LARGE SCALE GENOMIC DNA]</scope>
    <source>
        <strain evidence="8 9">24NR</strain>
    </source>
</reference>
<dbReference type="PANTHER" id="PTHR21047">
    <property type="entry name" value="DTDP-6-DEOXY-D-GLUCOSE-3,5 EPIMERASE"/>
    <property type="match status" value="1"/>
</dbReference>
<evidence type="ECO:0000256" key="3">
    <source>
        <dbReference type="ARBA" id="ARBA00012098"/>
    </source>
</evidence>
<dbReference type="GO" id="GO:0019305">
    <property type="term" value="P:dTDP-rhamnose biosynthetic process"/>
    <property type="evidence" value="ECO:0007669"/>
    <property type="project" value="UniProtKB-UniRule"/>
</dbReference>
<dbReference type="NCBIfam" id="TIGR01221">
    <property type="entry name" value="rmlC"/>
    <property type="match status" value="1"/>
</dbReference>
<organism evidence="8 9">
    <name type="scientific">Neorhizobium lilium</name>
    <dbReference type="NCBI Taxonomy" id="2503024"/>
    <lineage>
        <taxon>Bacteria</taxon>
        <taxon>Pseudomonadati</taxon>
        <taxon>Pseudomonadota</taxon>
        <taxon>Alphaproteobacteria</taxon>
        <taxon>Hyphomicrobiales</taxon>
        <taxon>Rhizobiaceae</taxon>
        <taxon>Rhizobium/Agrobacterium group</taxon>
        <taxon>Neorhizobium</taxon>
    </lineage>
</organism>
<dbReference type="PANTHER" id="PTHR21047:SF2">
    <property type="entry name" value="THYMIDINE DIPHOSPHO-4-KETO-RHAMNOSE 3,5-EPIMERASE"/>
    <property type="match status" value="1"/>
</dbReference>
<dbReference type="EMBL" id="SBIP01000001">
    <property type="protein sequence ID" value="RWX80906.1"/>
    <property type="molecule type" value="Genomic_DNA"/>
</dbReference>
<dbReference type="RefSeq" id="WP_128440734.1">
    <property type="nucleotide sequence ID" value="NZ_SBIP01000001.1"/>
</dbReference>
<dbReference type="CDD" id="cd00438">
    <property type="entry name" value="cupin_RmlC"/>
    <property type="match status" value="1"/>
</dbReference>
<feature type="site" description="Participates in a stacking interaction with the thymidine ring of dTDP-4-oxo-6-deoxyglucose" evidence="6">
    <location>
        <position position="138"/>
    </location>
</feature>
<protein>
    <recommendedName>
        <fullName evidence="4 7">dTDP-4-dehydrorhamnose 3,5-epimerase</fullName>
        <ecNumber evidence="3 7">5.1.3.13</ecNumber>
    </recommendedName>
    <alternativeName>
        <fullName evidence="7">Thymidine diphospho-4-keto-rhamnose 3,5-epimerase</fullName>
    </alternativeName>
</protein>